<accession>A0A7W9LN54</accession>
<dbReference type="SUPFAM" id="SSF53254">
    <property type="entry name" value="Phosphoglycerate mutase-like"/>
    <property type="match status" value="1"/>
</dbReference>
<dbReference type="GO" id="GO:0016787">
    <property type="term" value="F:hydrolase activity"/>
    <property type="evidence" value="ECO:0007669"/>
    <property type="project" value="UniProtKB-KW"/>
</dbReference>
<organism evidence="2 3">
    <name type="scientific">Jiangella mangrovi</name>
    <dbReference type="NCBI Taxonomy" id="1524084"/>
    <lineage>
        <taxon>Bacteria</taxon>
        <taxon>Bacillati</taxon>
        <taxon>Actinomycetota</taxon>
        <taxon>Actinomycetes</taxon>
        <taxon>Jiangellales</taxon>
        <taxon>Jiangellaceae</taxon>
        <taxon>Jiangella</taxon>
    </lineage>
</organism>
<dbReference type="SMART" id="SM00855">
    <property type="entry name" value="PGAM"/>
    <property type="match status" value="1"/>
</dbReference>
<dbReference type="Pfam" id="PF00300">
    <property type="entry name" value="His_Phos_1"/>
    <property type="match status" value="1"/>
</dbReference>
<keyword evidence="1" id="KW-0378">Hydrolase</keyword>
<dbReference type="InterPro" id="IPR051021">
    <property type="entry name" value="Mito_Ser/Thr_phosphatase"/>
</dbReference>
<keyword evidence="3" id="KW-1185">Reference proteome</keyword>
<dbReference type="Gene3D" id="3.40.50.1240">
    <property type="entry name" value="Phosphoglycerate mutase-like"/>
    <property type="match status" value="1"/>
</dbReference>
<evidence type="ECO:0000313" key="2">
    <source>
        <dbReference type="EMBL" id="MBB5789956.1"/>
    </source>
</evidence>
<dbReference type="EC" id="5.4.2.12" evidence="2"/>
<dbReference type="PANTHER" id="PTHR20935:SF0">
    <property type="entry name" value="SERINE_THREONINE-PROTEIN PHOSPHATASE PGAM5, MITOCHONDRIAL"/>
    <property type="match status" value="1"/>
</dbReference>
<dbReference type="Proteomes" id="UP000542813">
    <property type="component" value="Unassembled WGS sequence"/>
</dbReference>
<dbReference type="InterPro" id="IPR013078">
    <property type="entry name" value="His_Pase_superF_clade-1"/>
</dbReference>
<protein>
    <submittedName>
        <fullName evidence="2">Putative phosphoglycerate mutase</fullName>
        <ecNumber evidence="2">5.4.2.12</ecNumber>
    </submittedName>
</protein>
<dbReference type="AlphaFoldDB" id="A0A7W9LN54"/>
<reference evidence="2 3" key="1">
    <citation type="submission" date="2020-08" db="EMBL/GenBank/DDBJ databases">
        <title>Sequencing the genomes of 1000 actinobacteria strains.</title>
        <authorList>
            <person name="Klenk H.-P."/>
        </authorList>
    </citation>
    <scope>NUCLEOTIDE SEQUENCE [LARGE SCALE GENOMIC DNA]</scope>
    <source>
        <strain evidence="2 3">DSM 102122</strain>
    </source>
</reference>
<dbReference type="CDD" id="cd07067">
    <property type="entry name" value="HP_PGM_like"/>
    <property type="match status" value="1"/>
</dbReference>
<evidence type="ECO:0000313" key="3">
    <source>
        <dbReference type="Proteomes" id="UP000542813"/>
    </source>
</evidence>
<dbReference type="RefSeq" id="WP_184825668.1">
    <property type="nucleotide sequence ID" value="NZ_JACHMM010000001.1"/>
</dbReference>
<gene>
    <name evidence="2" type="ORF">HD601_004531</name>
</gene>
<dbReference type="EMBL" id="JACHMM010000001">
    <property type="protein sequence ID" value="MBB5789956.1"/>
    <property type="molecule type" value="Genomic_DNA"/>
</dbReference>
<evidence type="ECO:0000256" key="1">
    <source>
        <dbReference type="ARBA" id="ARBA00022801"/>
    </source>
</evidence>
<proteinExistence type="predicted"/>
<name>A0A7W9LN54_9ACTN</name>
<keyword evidence="2" id="KW-0413">Isomerase</keyword>
<comment type="caution">
    <text evidence="2">The sequence shown here is derived from an EMBL/GenBank/DDBJ whole genome shotgun (WGS) entry which is preliminary data.</text>
</comment>
<dbReference type="PANTHER" id="PTHR20935">
    <property type="entry name" value="PHOSPHOGLYCERATE MUTASE-RELATED"/>
    <property type="match status" value="1"/>
</dbReference>
<dbReference type="InterPro" id="IPR029033">
    <property type="entry name" value="His_PPase_superfam"/>
</dbReference>
<sequence length="202" mass="22227">MTATRYLYLARHAEATSDEIGLTTNGREQARLLGERLRDATAPIASVHHGPLPRAAETARIVAAALGVEPQQDPAAGDYVPYRPGPDEAPAHYRRFVDQLDDDADDQGAQLATQAVERFTGPADGDADRHELVVTHAFTVGWLLRHALDAPPWRWLTVNQGNAALTVIRYAPERAPSVLVHNDTRHLPGELRWTGFPPELRV</sequence>
<dbReference type="GO" id="GO:0004619">
    <property type="term" value="F:phosphoglycerate mutase activity"/>
    <property type="evidence" value="ECO:0007669"/>
    <property type="project" value="UniProtKB-EC"/>
</dbReference>